<dbReference type="RefSeq" id="WP_062706433.1">
    <property type="nucleotide sequence ID" value="NZ_CAWRCI010000006.1"/>
</dbReference>
<dbReference type="Proteomes" id="UP000073601">
    <property type="component" value="Unassembled WGS sequence"/>
</dbReference>
<name>A0A128EZ97_9GAMM</name>
<proteinExistence type="predicted"/>
<gene>
    <name evidence="1" type="ORF">GMA8713_00995</name>
</gene>
<evidence type="ECO:0000313" key="2">
    <source>
        <dbReference type="Proteomes" id="UP000073601"/>
    </source>
</evidence>
<dbReference type="EMBL" id="FIZY01000006">
    <property type="protein sequence ID" value="CZF79484.1"/>
    <property type="molecule type" value="Genomic_DNA"/>
</dbReference>
<sequence length="73" mass="8688">MNYMYQLMFTEFNALRRAASLAHSDYLRRKEDLGRAIDLRNDEAIRANLASLLISRYVLMKLQVLILERINER</sequence>
<dbReference type="AlphaFoldDB" id="A0A128EZ97"/>
<protein>
    <submittedName>
        <fullName evidence="1">Uncharacterized protein</fullName>
    </submittedName>
</protein>
<accession>A0A128EZ97</accession>
<keyword evidence="2" id="KW-1185">Reference proteome</keyword>
<organism evidence="1 2">
    <name type="scientific">Grimontia marina</name>
    <dbReference type="NCBI Taxonomy" id="646534"/>
    <lineage>
        <taxon>Bacteria</taxon>
        <taxon>Pseudomonadati</taxon>
        <taxon>Pseudomonadota</taxon>
        <taxon>Gammaproteobacteria</taxon>
        <taxon>Vibrionales</taxon>
        <taxon>Vibrionaceae</taxon>
        <taxon>Grimontia</taxon>
    </lineage>
</organism>
<evidence type="ECO:0000313" key="1">
    <source>
        <dbReference type="EMBL" id="CZF79484.1"/>
    </source>
</evidence>
<reference evidence="2" key="1">
    <citation type="submission" date="2016-02" db="EMBL/GenBank/DDBJ databases">
        <authorList>
            <person name="Rodrigo-Torres Lidia"/>
            <person name="Arahal R.David."/>
        </authorList>
    </citation>
    <scope>NUCLEOTIDE SEQUENCE [LARGE SCALE GENOMIC DNA]</scope>
    <source>
        <strain evidence="2">CECT 8713</strain>
    </source>
</reference>